<feature type="coiled-coil region" evidence="1">
    <location>
        <begin position="148"/>
        <end position="175"/>
    </location>
</feature>
<accession>A0A1Q9DVC5</accession>
<evidence type="ECO:0000313" key="5">
    <source>
        <dbReference type="EMBL" id="OLP99091.1"/>
    </source>
</evidence>
<gene>
    <name evidence="5" type="ORF">AK812_SmicGene18366</name>
</gene>
<feature type="transmembrane region" description="Helical" evidence="3">
    <location>
        <begin position="768"/>
        <end position="788"/>
    </location>
</feature>
<reference evidence="5 6" key="1">
    <citation type="submission" date="2016-02" db="EMBL/GenBank/DDBJ databases">
        <title>Genome analysis of coral dinoflagellate symbionts highlights evolutionary adaptations to a symbiotic lifestyle.</title>
        <authorList>
            <person name="Aranda M."/>
            <person name="Li Y."/>
            <person name="Liew Y.J."/>
            <person name="Baumgarten S."/>
            <person name="Simakov O."/>
            <person name="Wilson M."/>
            <person name="Piel J."/>
            <person name="Ashoor H."/>
            <person name="Bougouffa S."/>
            <person name="Bajic V.B."/>
            <person name="Ryu T."/>
            <person name="Ravasi T."/>
            <person name="Bayer T."/>
            <person name="Micklem G."/>
            <person name="Kim H."/>
            <person name="Bhak J."/>
            <person name="Lajeunesse T.C."/>
            <person name="Voolstra C.R."/>
        </authorList>
    </citation>
    <scope>NUCLEOTIDE SEQUENCE [LARGE SCALE GENOMIC DNA]</scope>
    <source>
        <strain evidence="5 6">CCMP2467</strain>
    </source>
</reference>
<feature type="transmembrane region" description="Helical" evidence="3">
    <location>
        <begin position="800"/>
        <end position="823"/>
    </location>
</feature>
<organism evidence="5 6">
    <name type="scientific">Symbiodinium microadriaticum</name>
    <name type="common">Dinoflagellate</name>
    <name type="synonym">Zooxanthella microadriatica</name>
    <dbReference type="NCBI Taxonomy" id="2951"/>
    <lineage>
        <taxon>Eukaryota</taxon>
        <taxon>Sar</taxon>
        <taxon>Alveolata</taxon>
        <taxon>Dinophyceae</taxon>
        <taxon>Suessiales</taxon>
        <taxon>Symbiodiniaceae</taxon>
        <taxon>Symbiodinium</taxon>
    </lineage>
</organism>
<protein>
    <submittedName>
        <fullName evidence="5">Uncharacterized protein</fullName>
    </submittedName>
</protein>
<dbReference type="EMBL" id="LSRX01000374">
    <property type="protein sequence ID" value="OLP99091.1"/>
    <property type="molecule type" value="Genomic_DNA"/>
</dbReference>
<dbReference type="AlphaFoldDB" id="A0A1Q9DVC5"/>
<sequence length="1189" mass="131189">MGTAPGIWNTILVGLVSLVPRDLWQERWFSEGLAWFSLPMVWFTDQFVKETHAMRVEVTTSDGRRCVAVQTHESFRRCVAQSSAEFLLHLLERQTSTGASGLSWRPGDVLQASEDMGMGWGSRPKNGRSNWMLARNPGQLRPTFMPLFSEKKTKLAKQEAKLQKCKAKFDEEQEQLEFDRILAVETQRVSAGAAGRGRGYALRPLSEAVSDRGDGVLRRPSVFMKAKRLAALFMEVLRERAYLGLTWALRLLRDVPGVVGHRPQGYALRPLSEALAPGCADAKKVMKIQGEDVSPLQWAQKYGDPMTADRLRKAISRAAEEPPLIILPDVDARVESTTKKLPVAILFPGQGSQYVKMLAEVGDVHRVSDFGRRLGQIKCPVKKLYLFVGAFLSYGMCRTEGREGRQSTNHAIAANSGRGYRQHGRGVGQKGGRAARVPTMPLPLTAAAVTDSMGEVPQSKLQEFAWRHQKLHDQIRLVSQVSEALLQDFRGGKLQEFAWRHQKLHDQIRLVSQVSEALLQDMILAQDEPLTLSPKGGRSIDSFDSAPAGHATGHTPSIPSVERIQSDFLQSQMSWAGAQTSSMKRKQTQSSKSLNSVPAQDPGSHAAHLLDLDAADSAKREVDDDVGRSIANVVDAQVLNESPGAVVSKHKEDSMAPVVVMSSLVPVAPSPPAPSPPMPSLAPAPSQDLPGVLEAPEEQNGAMVCTYGAENVSFVNIASMAQTTILDNWNSSRPKQRSDSDIGEDKRFNGDCWDSWDVGSRVLLKFPIFLYAVLGLFTIAEVGMVLYLKYEGHARTTSRANTLACAVIYLLASSSSGVLLSMAIKSEEFRLALGNLSSFLADFQLNFSHAAGMAWRKYFTLWLGFVVLVVFTQVWEMQRTFTDLDPAARDSTEVQIIILVACALGCVNLCACCSLIVIVAATLSHFLRGLDKCLDCWCYDISQHGDFSFGVQSWNRMQALLKCVGRHLASSFVSMQAIAFLGFVYTLGSIAAMVLMQSDTVVTHLIFDGLSSLPLLLLFMVCMAVSANGAALTEKCRIIPSLVNQMPSEEPVEHDRQYLVQFISDSAAGFIVKDVPLTREMFAKQFILIAGLTSGTEQKKLEAVRFVRSTVAAVFVTKSDLPIILVGPFQLLRHQRKHAKYVYQPRRLHCCSLFRQFQDVDVDVDNVSILDMCWVRPSGRALSRVVPKF</sequence>
<feature type="transmembrane region" description="Helical" evidence="3">
    <location>
        <begin position="859"/>
        <end position="876"/>
    </location>
</feature>
<keyword evidence="1" id="KW-0175">Coiled coil</keyword>
<feature type="region of interest" description="Disordered" evidence="2">
    <location>
        <begin position="535"/>
        <end position="559"/>
    </location>
</feature>
<feature type="chain" id="PRO_5013226221" evidence="4">
    <location>
        <begin position="19"/>
        <end position="1189"/>
    </location>
</feature>
<feature type="signal peptide" evidence="4">
    <location>
        <begin position="1"/>
        <end position="18"/>
    </location>
</feature>
<keyword evidence="3" id="KW-0812">Transmembrane</keyword>
<evidence type="ECO:0000256" key="3">
    <source>
        <dbReference type="SAM" id="Phobius"/>
    </source>
</evidence>
<proteinExistence type="predicted"/>
<feature type="compositionally biased region" description="Polar residues" evidence="2">
    <location>
        <begin position="575"/>
        <end position="598"/>
    </location>
</feature>
<feature type="region of interest" description="Disordered" evidence="2">
    <location>
        <begin position="575"/>
        <end position="604"/>
    </location>
</feature>
<evidence type="ECO:0000256" key="4">
    <source>
        <dbReference type="SAM" id="SignalP"/>
    </source>
</evidence>
<keyword evidence="4" id="KW-0732">Signal</keyword>
<dbReference type="Proteomes" id="UP000186817">
    <property type="component" value="Unassembled WGS sequence"/>
</dbReference>
<keyword evidence="3" id="KW-0472">Membrane</keyword>
<name>A0A1Q9DVC5_SYMMI</name>
<feature type="transmembrane region" description="Helical" evidence="3">
    <location>
        <begin position="1015"/>
        <end position="1032"/>
    </location>
</feature>
<evidence type="ECO:0000313" key="6">
    <source>
        <dbReference type="Proteomes" id="UP000186817"/>
    </source>
</evidence>
<feature type="transmembrane region" description="Helical" evidence="3">
    <location>
        <begin position="896"/>
        <end position="923"/>
    </location>
</feature>
<dbReference type="OrthoDB" id="441878at2759"/>
<evidence type="ECO:0000256" key="1">
    <source>
        <dbReference type="SAM" id="Coils"/>
    </source>
</evidence>
<feature type="region of interest" description="Disordered" evidence="2">
    <location>
        <begin position="417"/>
        <end position="436"/>
    </location>
</feature>
<feature type="transmembrane region" description="Helical" evidence="3">
    <location>
        <begin position="972"/>
        <end position="995"/>
    </location>
</feature>
<comment type="caution">
    <text evidence="5">The sequence shown here is derived from an EMBL/GenBank/DDBJ whole genome shotgun (WGS) entry which is preliminary data.</text>
</comment>
<evidence type="ECO:0000256" key="2">
    <source>
        <dbReference type="SAM" id="MobiDB-lite"/>
    </source>
</evidence>
<keyword evidence="6" id="KW-1185">Reference proteome</keyword>
<keyword evidence="3" id="KW-1133">Transmembrane helix</keyword>